<comment type="caution">
    <text evidence="1">The sequence shown here is derived from an EMBL/GenBank/DDBJ whole genome shotgun (WGS) entry which is preliminary data.</text>
</comment>
<dbReference type="EMBL" id="DXFH01000011">
    <property type="protein sequence ID" value="HIX35394.1"/>
    <property type="molecule type" value="Genomic_DNA"/>
</dbReference>
<evidence type="ECO:0000313" key="2">
    <source>
        <dbReference type="Proteomes" id="UP000824231"/>
    </source>
</evidence>
<gene>
    <name evidence="1" type="ORF">H9856_03170</name>
</gene>
<sequence>MVTVYVDSDVEKHPEYFHCSDLSRGEAEVENIGSQPVLNFAFADHAHPSFWVNLKTLHNGQRVKVDVINQQEQFQLAVK</sequence>
<reference evidence="1" key="1">
    <citation type="journal article" date="2021" name="PeerJ">
        <title>Extensive microbial diversity within the chicken gut microbiome revealed by metagenomics and culture.</title>
        <authorList>
            <person name="Gilroy R."/>
            <person name="Ravi A."/>
            <person name="Getino M."/>
            <person name="Pursley I."/>
            <person name="Horton D.L."/>
            <person name="Alikhan N.F."/>
            <person name="Baker D."/>
            <person name="Gharbi K."/>
            <person name="Hall N."/>
            <person name="Watson M."/>
            <person name="Adriaenssens E.M."/>
            <person name="Foster-Nyarko E."/>
            <person name="Jarju S."/>
            <person name="Secka A."/>
            <person name="Antonio M."/>
            <person name="Oren A."/>
            <person name="Chaudhuri R.R."/>
            <person name="La Ragione R."/>
            <person name="Hildebrand F."/>
            <person name="Pallen M.J."/>
        </authorList>
    </citation>
    <scope>NUCLEOTIDE SEQUENCE</scope>
    <source>
        <strain evidence="1">ChiSxjej3B15-572</strain>
    </source>
</reference>
<reference evidence="1" key="2">
    <citation type="submission" date="2021-04" db="EMBL/GenBank/DDBJ databases">
        <authorList>
            <person name="Gilroy R."/>
        </authorList>
    </citation>
    <scope>NUCLEOTIDE SEQUENCE</scope>
    <source>
        <strain evidence="1">ChiSxjej3B15-572</strain>
    </source>
</reference>
<protein>
    <submittedName>
        <fullName evidence="1">Uncharacterized protein</fullName>
    </submittedName>
</protein>
<accession>A0A9D1VI12</accession>
<organism evidence="1 2">
    <name type="scientific">Candidatus Limosilactobacillus merdigallinarum</name>
    <dbReference type="NCBI Taxonomy" id="2838652"/>
    <lineage>
        <taxon>Bacteria</taxon>
        <taxon>Bacillati</taxon>
        <taxon>Bacillota</taxon>
        <taxon>Bacilli</taxon>
        <taxon>Lactobacillales</taxon>
        <taxon>Lactobacillaceae</taxon>
        <taxon>Limosilactobacillus</taxon>
    </lineage>
</organism>
<name>A0A9D1VI12_9LACO</name>
<dbReference type="AlphaFoldDB" id="A0A9D1VI12"/>
<proteinExistence type="predicted"/>
<evidence type="ECO:0000313" key="1">
    <source>
        <dbReference type="EMBL" id="HIX35394.1"/>
    </source>
</evidence>
<dbReference type="Proteomes" id="UP000824231">
    <property type="component" value="Unassembled WGS sequence"/>
</dbReference>